<dbReference type="PIRSF" id="PIRSF002599">
    <property type="entry name" value="Cold_shock_A"/>
    <property type="match status" value="1"/>
</dbReference>
<gene>
    <name evidence="5" type="ORF">KTH89_03010</name>
</gene>
<evidence type="ECO:0000256" key="3">
    <source>
        <dbReference type="RuleBase" id="RU000408"/>
    </source>
</evidence>
<dbReference type="Gene3D" id="2.40.50.140">
    <property type="entry name" value="Nucleic acid-binding proteins"/>
    <property type="match status" value="1"/>
</dbReference>
<dbReference type="InterPro" id="IPR019844">
    <property type="entry name" value="CSD_CS"/>
</dbReference>
<dbReference type="SMART" id="SM00357">
    <property type="entry name" value="CSP"/>
    <property type="match status" value="1"/>
</dbReference>
<dbReference type="EMBL" id="JAHQCW010000003">
    <property type="protein sequence ID" value="MBU9735490.1"/>
    <property type="molecule type" value="Genomic_DNA"/>
</dbReference>
<dbReference type="SUPFAM" id="SSF50249">
    <property type="entry name" value="Nucleic acid-binding proteins"/>
    <property type="match status" value="1"/>
</dbReference>
<dbReference type="InterPro" id="IPR012156">
    <property type="entry name" value="Cold_shock_CspA"/>
</dbReference>
<protein>
    <submittedName>
        <fullName evidence="5">Cold-shock protein</fullName>
    </submittedName>
</protein>
<dbReference type="Pfam" id="PF00313">
    <property type="entry name" value="CSD"/>
    <property type="match status" value="1"/>
</dbReference>
<evidence type="ECO:0000256" key="1">
    <source>
        <dbReference type="ARBA" id="ARBA00004496"/>
    </source>
</evidence>
<feature type="domain" description="CSD" evidence="4">
    <location>
        <begin position="1"/>
        <end position="65"/>
    </location>
</feature>
<reference evidence="5" key="1">
    <citation type="submission" date="2021-06" db="EMBL/GenBank/DDBJ databases">
        <title>Description of novel taxa of the family Lachnospiraceae.</title>
        <authorList>
            <person name="Chaplin A.V."/>
            <person name="Sokolova S.R."/>
            <person name="Pikina A.P."/>
            <person name="Korzhanova M."/>
            <person name="Belova V."/>
            <person name="Korostin D."/>
            <person name="Efimov B.A."/>
        </authorList>
    </citation>
    <scope>NUCLEOTIDE SEQUENCE</scope>
    <source>
        <strain evidence="5">ASD5720</strain>
    </source>
</reference>
<dbReference type="InterPro" id="IPR050181">
    <property type="entry name" value="Cold_shock_domain"/>
</dbReference>
<sequence length="66" mass="7376">MSKGTVKWFNNQKGYGFISDSEGNDVFVHYTGLNMDGFKSLEEGQEVEYEIVNGDKGPQAVNVTRL</sequence>
<dbReference type="RefSeq" id="WP_158342928.1">
    <property type="nucleotide sequence ID" value="NZ_JAHQCW010000003.1"/>
</dbReference>
<dbReference type="InterPro" id="IPR012340">
    <property type="entry name" value="NA-bd_OB-fold"/>
</dbReference>
<dbReference type="InterPro" id="IPR002059">
    <property type="entry name" value="CSP_DNA-bd"/>
</dbReference>
<organism evidence="5 6">
    <name type="scientific">Diplocloster agilis</name>
    <dbReference type="NCBI Taxonomy" id="2850323"/>
    <lineage>
        <taxon>Bacteria</taxon>
        <taxon>Bacillati</taxon>
        <taxon>Bacillota</taxon>
        <taxon>Clostridia</taxon>
        <taxon>Lachnospirales</taxon>
        <taxon>Lachnospiraceae</taxon>
        <taxon>Diplocloster</taxon>
    </lineage>
</organism>
<dbReference type="GO" id="GO:0005737">
    <property type="term" value="C:cytoplasm"/>
    <property type="evidence" value="ECO:0007669"/>
    <property type="project" value="UniProtKB-SubCell"/>
</dbReference>
<name>A0A949JYE6_9FIRM</name>
<dbReference type="Proteomes" id="UP000712157">
    <property type="component" value="Unassembled WGS sequence"/>
</dbReference>
<comment type="caution">
    <text evidence="5">The sequence shown here is derived from an EMBL/GenBank/DDBJ whole genome shotgun (WGS) entry which is preliminary data.</text>
</comment>
<proteinExistence type="predicted"/>
<dbReference type="PROSITE" id="PS51857">
    <property type="entry name" value="CSD_2"/>
    <property type="match status" value="1"/>
</dbReference>
<evidence type="ECO:0000313" key="5">
    <source>
        <dbReference type="EMBL" id="MBU9735490.1"/>
    </source>
</evidence>
<dbReference type="AlphaFoldDB" id="A0A949JYE6"/>
<dbReference type="InterPro" id="IPR011129">
    <property type="entry name" value="CSD"/>
</dbReference>
<evidence type="ECO:0000259" key="4">
    <source>
        <dbReference type="PROSITE" id="PS51857"/>
    </source>
</evidence>
<keyword evidence="6" id="KW-1185">Reference proteome</keyword>
<dbReference type="GO" id="GO:0010468">
    <property type="term" value="P:regulation of gene expression"/>
    <property type="evidence" value="ECO:0007669"/>
    <property type="project" value="UniProtKB-ARBA"/>
</dbReference>
<dbReference type="CDD" id="cd04458">
    <property type="entry name" value="CSP_CDS"/>
    <property type="match status" value="1"/>
</dbReference>
<dbReference type="GO" id="GO:0003676">
    <property type="term" value="F:nucleic acid binding"/>
    <property type="evidence" value="ECO:0007669"/>
    <property type="project" value="InterPro"/>
</dbReference>
<evidence type="ECO:0000313" key="6">
    <source>
        <dbReference type="Proteomes" id="UP000712157"/>
    </source>
</evidence>
<dbReference type="GO" id="GO:0051252">
    <property type="term" value="P:regulation of RNA metabolic process"/>
    <property type="evidence" value="ECO:0007669"/>
    <property type="project" value="UniProtKB-ARBA"/>
</dbReference>
<comment type="subcellular location">
    <subcellularLocation>
        <location evidence="1 3">Cytoplasm</location>
    </subcellularLocation>
</comment>
<dbReference type="Gene3D" id="6.20.370.130">
    <property type="match status" value="1"/>
</dbReference>
<keyword evidence="2" id="KW-0963">Cytoplasm</keyword>
<dbReference type="PRINTS" id="PR00050">
    <property type="entry name" value="COLDSHOCK"/>
</dbReference>
<accession>A0A949JYE6</accession>
<evidence type="ECO:0000256" key="2">
    <source>
        <dbReference type="ARBA" id="ARBA00022490"/>
    </source>
</evidence>
<dbReference type="PANTHER" id="PTHR11544">
    <property type="entry name" value="COLD SHOCK DOMAIN CONTAINING PROTEINS"/>
    <property type="match status" value="1"/>
</dbReference>
<dbReference type="FunFam" id="2.40.50.140:FF:000006">
    <property type="entry name" value="Cold shock protein CspC"/>
    <property type="match status" value="1"/>
</dbReference>
<dbReference type="PROSITE" id="PS00352">
    <property type="entry name" value="CSD_1"/>
    <property type="match status" value="1"/>
</dbReference>